<proteinExistence type="inferred from homology"/>
<name>A0A362X7T9_9FLAO</name>
<reference evidence="6 7" key="1">
    <citation type="submission" date="2018-02" db="EMBL/GenBank/DDBJ databases">
        <title>Genomic Encyclopedia of Archaeal and Bacterial Type Strains, Phase II (KMG-II): from individual species to whole genera.</title>
        <authorList>
            <person name="Goeker M."/>
        </authorList>
    </citation>
    <scope>NUCLEOTIDE SEQUENCE [LARGE SCALE GENOMIC DNA]</scope>
    <source>
        <strain evidence="6 7">DSM 21165</strain>
    </source>
</reference>
<dbReference type="InterPro" id="IPR017850">
    <property type="entry name" value="Alkaline_phosphatase_core_sf"/>
</dbReference>
<dbReference type="SUPFAM" id="SSF53649">
    <property type="entry name" value="Alkaline phosphatase-like"/>
    <property type="match status" value="1"/>
</dbReference>
<keyword evidence="3" id="KW-0378">Hydrolase</keyword>
<dbReference type="Pfam" id="PF00884">
    <property type="entry name" value="Sulfatase"/>
    <property type="match status" value="1"/>
</dbReference>
<evidence type="ECO:0000313" key="7">
    <source>
        <dbReference type="Proteomes" id="UP000251545"/>
    </source>
</evidence>
<sequence length="487" mass="55542">MIKNILNFLMILLIVGCQSNKKKETALVKKPNIIYILADDLGYGDLAFLGQEKIKTPNIDRLASESMLFTENYAGAPVCGPSRGSLMTGQHTGHAILRGHKSLEGIGVAPLNNTVVTLPEAIKKNTNYITAMCGRWHLGGELSDQTPFDRGFDYHFGKLSSDYPNKVGVMIDRLWDENGKHIPYEGYSKINTEPMYENGKLFNLSEEDMEMRPINMDEMVTEKAIRFINKDKTAPYFLYVAYSLVHEPMEYHEKYPGENTDWPEEERAFASMLQALDAYVGKIVAAVEASGEKDNTIIVFTSDNGAHNEGGHDVEFFNSNGKFKEYKRSFHEGGFHAPMIVRWPGVIKEGSVTNHIAAFWDVMPTFCEIAGASIPNQTDGISFLPTLKGLKQKEHEYLYWEFNEDIEMEKGHYKQAVRWNDWKGIYYINEDRFELYHLKNDIEENHDVAKENPEVVQKIKDIMKEAHKPSTLFPLLKSERINLDESL</sequence>
<dbReference type="EMBL" id="PVEO01000001">
    <property type="protein sequence ID" value="PQV51513.1"/>
    <property type="molecule type" value="Genomic_DNA"/>
</dbReference>
<protein>
    <submittedName>
        <fullName evidence="6">Arylsulfatase A-like enzyme</fullName>
    </submittedName>
</protein>
<gene>
    <name evidence="6" type="ORF">CLV33_101437</name>
</gene>
<evidence type="ECO:0000313" key="6">
    <source>
        <dbReference type="EMBL" id="PQV51513.1"/>
    </source>
</evidence>
<evidence type="ECO:0000256" key="3">
    <source>
        <dbReference type="ARBA" id="ARBA00022801"/>
    </source>
</evidence>
<evidence type="ECO:0000256" key="2">
    <source>
        <dbReference type="ARBA" id="ARBA00022723"/>
    </source>
</evidence>
<evidence type="ECO:0000259" key="5">
    <source>
        <dbReference type="Pfam" id="PF00884"/>
    </source>
</evidence>
<comment type="caution">
    <text evidence="6">The sequence shown here is derived from an EMBL/GenBank/DDBJ whole genome shotgun (WGS) entry which is preliminary data.</text>
</comment>
<keyword evidence="2" id="KW-0479">Metal-binding</keyword>
<dbReference type="PROSITE" id="PS51257">
    <property type="entry name" value="PROKAR_LIPOPROTEIN"/>
    <property type="match status" value="1"/>
</dbReference>
<organism evidence="6 7">
    <name type="scientific">Jejuia pallidilutea</name>
    <dbReference type="NCBI Taxonomy" id="504487"/>
    <lineage>
        <taxon>Bacteria</taxon>
        <taxon>Pseudomonadati</taxon>
        <taxon>Bacteroidota</taxon>
        <taxon>Flavobacteriia</taxon>
        <taxon>Flavobacteriales</taxon>
        <taxon>Flavobacteriaceae</taxon>
        <taxon>Jejuia</taxon>
    </lineage>
</organism>
<dbReference type="AlphaFoldDB" id="A0A362X7T9"/>
<dbReference type="GO" id="GO:0004065">
    <property type="term" value="F:arylsulfatase activity"/>
    <property type="evidence" value="ECO:0007669"/>
    <property type="project" value="TreeGrafter"/>
</dbReference>
<dbReference type="InterPro" id="IPR050738">
    <property type="entry name" value="Sulfatase"/>
</dbReference>
<dbReference type="PROSITE" id="PS00523">
    <property type="entry name" value="SULFATASE_1"/>
    <property type="match status" value="1"/>
</dbReference>
<dbReference type="GO" id="GO:0046872">
    <property type="term" value="F:metal ion binding"/>
    <property type="evidence" value="ECO:0007669"/>
    <property type="project" value="UniProtKB-KW"/>
</dbReference>
<accession>A0A362X7T9</accession>
<feature type="domain" description="Sulfatase N-terminal" evidence="5">
    <location>
        <begin position="31"/>
        <end position="371"/>
    </location>
</feature>
<dbReference type="Proteomes" id="UP000251545">
    <property type="component" value="Unassembled WGS sequence"/>
</dbReference>
<evidence type="ECO:0000256" key="1">
    <source>
        <dbReference type="ARBA" id="ARBA00008779"/>
    </source>
</evidence>
<dbReference type="PANTHER" id="PTHR42693:SF53">
    <property type="entry name" value="ENDO-4-O-SULFATASE"/>
    <property type="match status" value="1"/>
</dbReference>
<dbReference type="InterPro" id="IPR024607">
    <property type="entry name" value="Sulfatase_CS"/>
</dbReference>
<keyword evidence="4" id="KW-0106">Calcium</keyword>
<evidence type="ECO:0000256" key="4">
    <source>
        <dbReference type="ARBA" id="ARBA00022837"/>
    </source>
</evidence>
<dbReference type="Gene3D" id="3.40.720.10">
    <property type="entry name" value="Alkaline Phosphatase, subunit A"/>
    <property type="match status" value="1"/>
</dbReference>
<dbReference type="CDD" id="cd16145">
    <property type="entry name" value="ARS_like"/>
    <property type="match status" value="1"/>
</dbReference>
<dbReference type="InterPro" id="IPR000917">
    <property type="entry name" value="Sulfatase_N"/>
</dbReference>
<dbReference type="PANTHER" id="PTHR42693">
    <property type="entry name" value="ARYLSULFATASE FAMILY MEMBER"/>
    <property type="match status" value="1"/>
</dbReference>
<dbReference type="Gene3D" id="3.30.1120.10">
    <property type="match status" value="1"/>
</dbReference>
<comment type="similarity">
    <text evidence="1">Belongs to the sulfatase family.</text>
</comment>